<dbReference type="InterPro" id="IPR000178">
    <property type="entry name" value="TF_IF2_bacterial-like"/>
</dbReference>
<dbReference type="Pfam" id="PF00009">
    <property type="entry name" value="GTP_EFTU"/>
    <property type="match status" value="1"/>
</dbReference>
<feature type="compositionally biased region" description="Gly residues" evidence="10">
    <location>
        <begin position="216"/>
        <end position="278"/>
    </location>
</feature>
<dbReference type="PROSITE" id="PS51722">
    <property type="entry name" value="G_TR_2"/>
    <property type="match status" value="1"/>
</dbReference>
<evidence type="ECO:0000256" key="2">
    <source>
        <dbReference type="ARBA" id="ARBA00020675"/>
    </source>
</evidence>
<dbReference type="Pfam" id="PF11987">
    <property type="entry name" value="IF-2"/>
    <property type="match status" value="1"/>
</dbReference>
<gene>
    <name evidence="8" type="primary">infB</name>
    <name evidence="12" type="ORF">RMCN_3057</name>
</gene>
<comment type="caution">
    <text evidence="12">The sequence shown here is derived from an EMBL/GenBank/DDBJ whole genome shotgun (WGS) entry which is preliminary data.</text>
</comment>
<comment type="function">
    <text evidence="7 8 9">One of the essential components for the initiation of protein synthesis. Protects formylmethionyl-tRNA from spontaneous hydrolysis and promotes its binding to the 30S ribosomal subunits. Also involved in the hydrolysis of GTP during the formation of the 70S ribosomal complex.</text>
</comment>
<dbReference type="NCBIfam" id="TIGR00487">
    <property type="entry name" value="IF-2"/>
    <property type="match status" value="1"/>
</dbReference>
<dbReference type="NCBIfam" id="TIGR00231">
    <property type="entry name" value="small_GTP"/>
    <property type="match status" value="1"/>
</dbReference>
<name>A0ABQ0KKW9_MYCNV</name>
<evidence type="ECO:0000256" key="5">
    <source>
        <dbReference type="ARBA" id="ARBA00022917"/>
    </source>
</evidence>
<dbReference type="InterPro" id="IPR036925">
    <property type="entry name" value="TIF_IF2_dom3_sf"/>
</dbReference>
<dbReference type="CDD" id="cd03702">
    <property type="entry name" value="IF2_mtIF2_II"/>
    <property type="match status" value="1"/>
</dbReference>
<evidence type="ECO:0000256" key="7">
    <source>
        <dbReference type="ARBA" id="ARBA00025162"/>
    </source>
</evidence>
<dbReference type="CDD" id="cd01887">
    <property type="entry name" value="IF2_eIF5B"/>
    <property type="match status" value="1"/>
</dbReference>
<dbReference type="CDD" id="cd03692">
    <property type="entry name" value="mtIF2_IVc"/>
    <property type="match status" value="1"/>
</dbReference>
<dbReference type="Gene3D" id="1.10.10.2480">
    <property type="match status" value="1"/>
</dbReference>
<evidence type="ECO:0000256" key="6">
    <source>
        <dbReference type="ARBA" id="ARBA00023134"/>
    </source>
</evidence>
<feature type="compositionally biased region" description="Low complexity" evidence="10">
    <location>
        <begin position="69"/>
        <end position="91"/>
    </location>
</feature>
<keyword evidence="4 8" id="KW-0547">Nucleotide-binding</keyword>
<proteinExistence type="inferred from homology"/>
<feature type="compositionally biased region" description="Low complexity" evidence="10">
    <location>
        <begin position="99"/>
        <end position="116"/>
    </location>
</feature>
<dbReference type="SUPFAM" id="SSF50447">
    <property type="entry name" value="Translation proteins"/>
    <property type="match status" value="2"/>
</dbReference>
<dbReference type="EMBL" id="BCTA01000036">
    <property type="protein sequence ID" value="GAT09924.1"/>
    <property type="molecule type" value="Genomic_DNA"/>
</dbReference>
<dbReference type="Gene3D" id="3.40.50.10050">
    <property type="entry name" value="Translation initiation factor IF- 2, domain 3"/>
    <property type="match status" value="1"/>
</dbReference>
<comment type="caution">
    <text evidence="8">Lacks conserved residue(s) required for the propagation of feature annotation.</text>
</comment>
<sequence>MAGKARVHELAKELGVTSKEVLARLSEQGEFVKSASSTVEAPVARRLRESFGGGKKAAEKVKSDGNGSAAASSTAATAAPAKSAAPTEPAKAPAPKPAAPAAEAPSVAPPAAAAAPPATPAAPPTRPGPTPGPRPGPTPGAPKPAPRVPRVGNNPFSSQQPVDRPMPRPQGPRPGPGAPRPGAPRPGGATPGNMPPRPPGARPGAMGRPGGPRPGPGGRGPGGGGGRPGGPGGGGGGGGNYRGGGGGAPAGGGFRGRPGGGGRPGQRGGAAGAFGRPGGAPKRGRKSKRAKRAEYENMQAPVVGGVRLPHGNGETIRLARGASLSDFADKINANPASLVQALFNLGEMVTATQSVGDDTLELLGSEMNYKVQVVSPEDEDRELLESFDLSYGEDEGGEEDLEQRPPVVTVMGHVDHGKTRLLDTIRQANVREGEAGGITQHIGAYQVEVDLDGTVRPITFIDTPGHEAFTAMRARGAKATDIAILVVAADDGVMPQTVEAINHAQAAEVPIVVAVNKIDKEGADPAKIRGQLTEYGLIPEDYGGDTMFVDISAKQGTNIQALLEAVVLTADAALDLRANPDMEAQGVAIEAHLDRGRGPVATVLVQRGTLRVGDSIVSGDAYGRVRRMVDEHGEDVEEALPSRPVQVIGFTSVPGAGDNLLVVDEDRIARQIADRRSARKRNALAARSRKRISLEDLDSALKETSQLNLILKGDNAGTVEALEEALLGIQVDDEVELRVIDRGVGGVTETNVNLASASDAIIIGFNVRAEGKATELANREGVEIRYYSIIYQAIDEIEAALKGMLKPIYEERELGRAEIRAIFRSSKVGNIAGCLVQSGIMRRNAKARLLRDNVVVAENLTVSSLRREKDDVTEVREGYECGLTLTYSDIKEGDVIETYELVEKERT</sequence>
<dbReference type="Gene3D" id="3.40.50.300">
    <property type="entry name" value="P-loop containing nucleotide triphosphate hydrolases"/>
    <property type="match status" value="1"/>
</dbReference>
<feature type="compositionally biased region" description="Pro residues" evidence="10">
    <location>
        <begin position="167"/>
        <end position="184"/>
    </location>
</feature>
<feature type="binding site" evidence="8">
    <location>
        <begin position="462"/>
        <end position="466"/>
    </location>
    <ligand>
        <name>GTP</name>
        <dbReference type="ChEBI" id="CHEBI:37565"/>
    </ligand>
</feature>
<evidence type="ECO:0000256" key="1">
    <source>
        <dbReference type="ARBA" id="ARBA00007733"/>
    </source>
</evidence>
<dbReference type="Pfam" id="PF22042">
    <property type="entry name" value="EF-G_D2"/>
    <property type="match status" value="1"/>
</dbReference>
<dbReference type="PANTHER" id="PTHR43381">
    <property type="entry name" value="TRANSLATION INITIATION FACTOR IF-2-RELATED"/>
    <property type="match status" value="1"/>
</dbReference>
<keyword evidence="8" id="KW-0963">Cytoplasm</keyword>
<feature type="region of interest" description="Disordered" evidence="10">
    <location>
        <begin position="48"/>
        <end position="293"/>
    </location>
</feature>
<feature type="binding site" evidence="8">
    <location>
        <begin position="412"/>
        <end position="419"/>
    </location>
    <ligand>
        <name>GTP</name>
        <dbReference type="ChEBI" id="CHEBI:37565"/>
    </ligand>
</feature>
<dbReference type="PRINTS" id="PR01217">
    <property type="entry name" value="PRICHEXTENSN"/>
</dbReference>
<dbReference type="InterPro" id="IPR009000">
    <property type="entry name" value="Transl_B-barrel_sf"/>
</dbReference>
<dbReference type="Proteomes" id="UP000069773">
    <property type="component" value="Unassembled WGS sequence"/>
</dbReference>
<keyword evidence="13" id="KW-1185">Reference proteome</keyword>
<comment type="similarity">
    <text evidence="1 8 9">Belongs to the TRAFAC class translation factor GTPase superfamily. Classic translation factor GTPase family. IF-2 subfamily.</text>
</comment>
<comment type="subcellular location">
    <subcellularLocation>
        <location evidence="8">Cytoplasm</location>
    </subcellularLocation>
</comment>
<accession>A0ABQ0KKW9</accession>
<dbReference type="InterPro" id="IPR005225">
    <property type="entry name" value="Small_GTP-bd"/>
</dbReference>
<dbReference type="InterPro" id="IPR053905">
    <property type="entry name" value="EF-G-like_DII"/>
</dbReference>
<reference evidence="12 13" key="1">
    <citation type="journal article" date="2016" name="Genome Announc.">
        <title>Draft Genome Sequences of Five Rapidly Growing Mycobacterium Species, M. thermoresistibile, M. fortuitum subsp. acetamidolyticum, M. canariasense, M. brisbanense, and M. novocastrense.</title>
        <authorList>
            <person name="Katahira K."/>
            <person name="Ogura Y."/>
            <person name="Gotoh Y."/>
            <person name="Hayashi T."/>
        </authorList>
    </citation>
    <scope>NUCLEOTIDE SEQUENCE [LARGE SCALE GENOMIC DNA]</scope>
    <source>
        <strain evidence="12 13">JCM18114</strain>
    </source>
</reference>
<keyword evidence="5 8" id="KW-0648">Protein biosynthesis</keyword>
<dbReference type="InterPro" id="IPR015760">
    <property type="entry name" value="TIF_IF2"/>
</dbReference>
<dbReference type="InterPro" id="IPR023115">
    <property type="entry name" value="TIF_IF2_dom3"/>
</dbReference>
<dbReference type="SUPFAM" id="SSF52156">
    <property type="entry name" value="Initiation factor IF2/eIF5b, domain 3"/>
    <property type="match status" value="1"/>
</dbReference>
<dbReference type="Gene3D" id="2.40.30.10">
    <property type="entry name" value="Translation factors"/>
    <property type="match status" value="2"/>
</dbReference>
<protein>
    <recommendedName>
        <fullName evidence="2 8">Translation initiation factor IF-2</fullName>
    </recommendedName>
</protein>
<feature type="binding site" evidence="8">
    <location>
        <begin position="516"/>
        <end position="519"/>
    </location>
    <ligand>
        <name>GTP</name>
        <dbReference type="ChEBI" id="CHEBI:37565"/>
    </ligand>
</feature>
<evidence type="ECO:0000256" key="8">
    <source>
        <dbReference type="HAMAP-Rule" id="MF_00100"/>
    </source>
</evidence>
<evidence type="ECO:0000256" key="3">
    <source>
        <dbReference type="ARBA" id="ARBA00022540"/>
    </source>
</evidence>
<dbReference type="PROSITE" id="PS01176">
    <property type="entry name" value="IF2"/>
    <property type="match status" value="1"/>
</dbReference>
<evidence type="ECO:0000256" key="10">
    <source>
        <dbReference type="SAM" id="MobiDB-lite"/>
    </source>
</evidence>
<keyword evidence="6 8" id="KW-0342">GTP-binding</keyword>
<dbReference type="HAMAP" id="MF_00100_B">
    <property type="entry name" value="IF_2_B"/>
    <property type="match status" value="1"/>
</dbReference>
<keyword evidence="3 8" id="KW-0396">Initiation factor</keyword>
<dbReference type="SUPFAM" id="SSF52540">
    <property type="entry name" value="P-loop containing nucleoside triphosphate hydrolases"/>
    <property type="match status" value="1"/>
</dbReference>
<dbReference type="InterPro" id="IPR000795">
    <property type="entry name" value="T_Tr_GTP-bd_dom"/>
</dbReference>
<dbReference type="GO" id="GO:0003743">
    <property type="term" value="F:translation initiation factor activity"/>
    <property type="evidence" value="ECO:0007669"/>
    <property type="project" value="UniProtKB-KW"/>
</dbReference>
<dbReference type="Pfam" id="PF04760">
    <property type="entry name" value="IF2_N"/>
    <property type="match status" value="2"/>
</dbReference>
<feature type="domain" description="Tr-type G" evidence="11">
    <location>
        <begin position="403"/>
        <end position="574"/>
    </location>
</feature>
<organism evidence="12 13">
    <name type="scientific">Mycolicibacterium novocastrense</name>
    <name type="common">Mycobacterium novocastrense</name>
    <dbReference type="NCBI Taxonomy" id="59813"/>
    <lineage>
        <taxon>Bacteria</taxon>
        <taxon>Bacillati</taxon>
        <taxon>Actinomycetota</taxon>
        <taxon>Actinomycetes</taxon>
        <taxon>Mycobacteriales</taxon>
        <taxon>Mycobacteriaceae</taxon>
        <taxon>Mycolicibacterium</taxon>
    </lineage>
</organism>
<dbReference type="RefSeq" id="WP_067390536.1">
    <property type="nucleotide sequence ID" value="NZ_BCTA01000036.1"/>
</dbReference>
<evidence type="ECO:0000259" key="11">
    <source>
        <dbReference type="PROSITE" id="PS51722"/>
    </source>
</evidence>
<dbReference type="InterPro" id="IPR006847">
    <property type="entry name" value="IF2_N"/>
</dbReference>
<dbReference type="PANTHER" id="PTHR43381:SF5">
    <property type="entry name" value="TR-TYPE G DOMAIN-CONTAINING PROTEIN"/>
    <property type="match status" value="1"/>
</dbReference>
<feature type="compositionally biased region" description="Pro residues" evidence="10">
    <location>
        <begin position="117"/>
        <end position="147"/>
    </location>
</feature>
<feature type="compositionally biased region" description="Basic residues" evidence="10">
    <location>
        <begin position="282"/>
        <end position="291"/>
    </location>
</feature>
<evidence type="ECO:0000256" key="9">
    <source>
        <dbReference type="RuleBase" id="RU000644"/>
    </source>
</evidence>
<dbReference type="InterPro" id="IPR044145">
    <property type="entry name" value="IF2_II"/>
</dbReference>
<evidence type="ECO:0000313" key="13">
    <source>
        <dbReference type="Proteomes" id="UP000069773"/>
    </source>
</evidence>
<evidence type="ECO:0000256" key="4">
    <source>
        <dbReference type="ARBA" id="ARBA00022741"/>
    </source>
</evidence>
<dbReference type="InterPro" id="IPR027417">
    <property type="entry name" value="P-loop_NTPase"/>
</dbReference>
<evidence type="ECO:0000313" key="12">
    <source>
        <dbReference type="EMBL" id="GAT09924.1"/>
    </source>
</evidence>